<evidence type="ECO:0000259" key="2">
    <source>
        <dbReference type="Pfam" id="PF14344"/>
    </source>
</evidence>
<feature type="chain" id="PRO_5038691421" evidence="1">
    <location>
        <begin position="22"/>
        <end position="255"/>
    </location>
</feature>
<dbReference type="AlphaFoldDB" id="A0A927K5V8"/>
<dbReference type="RefSeq" id="WP_192142394.1">
    <property type="nucleotide sequence ID" value="NZ_JACYXZ010000002.1"/>
</dbReference>
<accession>A0A927K5V8</accession>
<dbReference type="Proteomes" id="UP000616839">
    <property type="component" value="Unassembled WGS sequence"/>
</dbReference>
<proteinExistence type="predicted"/>
<reference evidence="3" key="1">
    <citation type="submission" date="2020-09" db="EMBL/GenBank/DDBJ databases">
        <title>Nocardioides sp. strain MJB4 16S ribosomal RNA gene Genome sequencing and assembly.</title>
        <authorList>
            <person name="Kim I."/>
        </authorList>
    </citation>
    <scope>NUCLEOTIDE SEQUENCE</scope>
    <source>
        <strain evidence="3">MJB4</strain>
    </source>
</reference>
<gene>
    <name evidence="3" type="ORF">IE331_08120</name>
</gene>
<evidence type="ECO:0000313" key="4">
    <source>
        <dbReference type="Proteomes" id="UP000616839"/>
    </source>
</evidence>
<sequence length="255" mass="25328">MRFWIPALVGGAFTLAAGAVASGATGAVESAAPATPGTVTVVTAVPDSSLEVRIDGEAVAATGAVTDPVELAPGSHEVWFGADGAAPDEGVTSAFRVRSGATLDLVIHRPATVDGDPVVSSFPMPTKPIGPGKARVLLAHTATVPPADVRVNGETVFTNIANGEFATADLPGGSHRVALLPTGRTSDPILGPLDLAVEAGTVTMVYAVGNPRDGSMDVVAHTASLSADGTVAPDTIRTGSAGLAAERVVVPFGPG</sequence>
<organism evidence="3 4">
    <name type="scientific">Nocardioides donggukensis</name>
    <dbReference type="NCBI Taxonomy" id="2774019"/>
    <lineage>
        <taxon>Bacteria</taxon>
        <taxon>Bacillati</taxon>
        <taxon>Actinomycetota</taxon>
        <taxon>Actinomycetes</taxon>
        <taxon>Propionibacteriales</taxon>
        <taxon>Nocardioidaceae</taxon>
        <taxon>Nocardioides</taxon>
    </lineage>
</organism>
<keyword evidence="4" id="KW-1185">Reference proteome</keyword>
<name>A0A927K5V8_9ACTN</name>
<feature type="domain" description="DUF4397" evidence="2">
    <location>
        <begin position="38"/>
        <end position="145"/>
    </location>
</feature>
<dbReference type="Pfam" id="PF14344">
    <property type="entry name" value="DUF4397"/>
    <property type="match status" value="1"/>
</dbReference>
<evidence type="ECO:0000313" key="3">
    <source>
        <dbReference type="EMBL" id="MBD8869588.1"/>
    </source>
</evidence>
<comment type="caution">
    <text evidence="3">The sequence shown here is derived from an EMBL/GenBank/DDBJ whole genome shotgun (WGS) entry which is preliminary data.</text>
</comment>
<dbReference type="InterPro" id="IPR025510">
    <property type="entry name" value="DUF4397"/>
</dbReference>
<evidence type="ECO:0000256" key="1">
    <source>
        <dbReference type="SAM" id="SignalP"/>
    </source>
</evidence>
<dbReference type="EMBL" id="JACYXZ010000002">
    <property type="protein sequence ID" value="MBD8869588.1"/>
    <property type="molecule type" value="Genomic_DNA"/>
</dbReference>
<keyword evidence="1" id="KW-0732">Signal</keyword>
<feature type="signal peptide" evidence="1">
    <location>
        <begin position="1"/>
        <end position="21"/>
    </location>
</feature>
<protein>
    <submittedName>
        <fullName evidence="3">DUF4397 domain-containing protein</fullName>
    </submittedName>
</protein>